<name>A0A1E5T006_9BACT</name>
<protein>
    <recommendedName>
        <fullName evidence="3">Phosphoribosylanthranilate isomerase</fullName>
    </recommendedName>
</protein>
<dbReference type="STRING" id="1563681.BFP71_14370"/>
<dbReference type="InterPro" id="IPR013785">
    <property type="entry name" value="Aldolase_TIM"/>
</dbReference>
<dbReference type="EMBL" id="MDGQ01000005">
    <property type="protein sequence ID" value="OEK04637.1"/>
    <property type="molecule type" value="Genomic_DNA"/>
</dbReference>
<dbReference type="RefSeq" id="WP_069836141.1">
    <property type="nucleotide sequence ID" value="NZ_MDGQ01000005.1"/>
</dbReference>
<reference evidence="1 2" key="1">
    <citation type="submission" date="2016-08" db="EMBL/GenBank/DDBJ databases">
        <title>Draft genome of Fabibacter sp. strain SK-8.</title>
        <authorList>
            <person name="Wong S.-K."/>
            <person name="Hamasaki K."/>
            <person name="Yoshizawa S."/>
        </authorList>
    </citation>
    <scope>NUCLEOTIDE SEQUENCE [LARGE SCALE GENOMIC DNA]</scope>
    <source>
        <strain evidence="1 2">SK-8</strain>
    </source>
</reference>
<dbReference type="Gene3D" id="3.20.20.70">
    <property type="entry name" value="Aldolase class I"/>
    <property type="match status" value="1"/>
</dbReference>
<keyword evidence="2" id="KW-1185">Reference proteome</keyword>
<dbReference type="SUPFAM" id="SSF51366">
    <property type="entry name" value="Ribulose-phoshate binding barrel"/>
    <property type="match status" value="1"/>
</dbReference>
<dbReference type="AlphaFoldDB" id="A0A1E5T006"/>
<organism evidence="1 2">
    <name type="scientific">Roseivirga misakiensis</name>
    <dbReference type="NCBI Taxonomy" id="1563681"/>
    <lineage>
        <taxon>Bacteria</taxon>
        <taxon>Pseudomonadati</taxon>
        <taxon>Bacteroidota</taxon>
        <taxon>Cytophagia</taxon>
        <taxon>Cytophagales</taxon>
        <taxon>Roseivirgaceae</taxon>
        <taxon>Roseivirga</taxon>
    </lineage>
</organism>
<proteinExistence type="predicted"/>
<dbReference type="InterPro" id="IPR011060">
    <property type="entry name" value="RibuloseP-bd_barrel"/>
</dbReference>
<sequence>MALRTFVVVSGINNLSDARYCAGMEVNELGFNIEPDHQNYTDPTKFKEMTDWLSGVEFVGEINDPATDVANAIKDYGIKSVQISHLDQIEVALSTGLAVVYNATSIDEAVKAWDLSNQGLDYIIINNSTVNSDALKEASFPFVVSEGFQAENVIEFVESLNAKGISLTGGDEIRPGYKDFDELADILEELEIDDLAG</sequence>
<accession>A0A1E5T006</accession>
<evidence type="ECO:0000313" key="2">
    <source>
        <dbReference type="Proteomes" id="UP000095552"/>
    </source>
</evidence>
<dbReference type="Proteomes" id="UP000095552">
    <property type="component" value="Unassembled WGS sequence"/>
</dbReference>
<evidence type="ECO:0008006" key="3">
    <source>
        <dbReference type="Google" id="ProtNLM"/>
    </source>
</evidence>
<comment type="caution">
    <text evidence="1">The sequence shown here is derived from an EMBL/GenBank/DDBJ whole genome shotgun (WGS) entry which is preliminary data.</text>
</comment>
<dbReference type="OrthoDB" id="941905at2"/>
<gene>
    <name evidence="1" type="ORF">BFP71_14370</name>
</gene>
<evidence type="ECO:0000313" key="1">
    <source>
        <dbReference type="EMBL" id="OEK04637.1"/>
    </source>
</evidence>